<accession>A0A0J7LBS6</accession>
<gene>
    <name evidence="2" type="ORF">RF55_92</name>
</gene>
<dbReference type="AlphaFoldDB" id="A0A0J7LBS6"/>
<dbReference type="Proteomes" id="UP000036403">
    <property type="component" value="Unassembled WGS sequence"/>
</dbReference>
<keyword evidence="3" id="KW-1185">Reference proteome</keyword>
<comment type="caution">
    <text evidence="2">The sequence shown here is derived from an EMBL/GenBank/DDBJ whole genome shotgun (WGS) entry which is preliminary data.</text>
</comment>
<evidence type="ECO:0000313" key="2">
    <source>
        <dbReference type="EMBL" id="KMR05283.1"/>
    </source>
</evidence>
<feature type="region of interest" description="Disordered" evidence="1">
    <location>
        <begin position="37"/>
        <end position="62"/>
    </location>
</feature>
<dbReference type="EMBL" id="LBMM01000027">
    <property type="protein sequence ID" value="KMR05283.1"/>
    <property type="molecule type" value="Genomic_DNA"/>
</dbReference>
<sequence>MDWKAMVGSIIDRSRHEEFKQPRAAWREIEKGRRRWGWETGEGGEEIDGEERGAGEPSLEASIGRDQPLCWELLAAVPPGDKPLPATELP</sequence>
<protein>
    <submittedName>
        <fullName evidence="2">Xre family transcriptional regulator</fullName>
    </submittedName>
</protein>
<dbReference type="PaxDb" id="67767-A0A0J7LBS6"/>
<organism evidence="2 3">
    <name type="scientific">Lasius niger</name>
    <name type="common">Black garden ant</name>
    <dbReference type="NCBI Taxonomy" id="67767"/>
    <lineage>
        <taxon>Eukaryota</taxon>
        <taxon>Metazoa</taxon>
        <taxon>Ecdysozoa</taxon>
        <taxon>Arthropoda</taxon>
        <taxon>Hexapoda</taxon>
        <taxon>Insecta</taxon>
        <taxon>Pterygota</taxon>
        <taxon>Neoptera</taxon>
        <taxon>Endopterygota</taxon>
        <taxon>Hymenoptera</taxon>
        <taxon>Apocrita</taxon>
        <taxon>Aculeata</taxon>
        <taxon>Formicoidea</taxon>
        <taxon>Formicidae</taxon>
        <taxon>Formicinae</taxon>
        <taxon>Lasius</taxon>
        <taxon>Lasius</taxon>
    </lineage>
</organism>
<name>A0A0J7LBS6_LASNI</name>
<proteinExistence type="predicted"/>
<evidence type="ECO:0000313" key="3">
    <source>
        <dbReference type="Proteomes" id="UP000036403"/>
    </source>
</evidence>
<evidence type="ECO:0000256" key="1">
    <source>
        <dbReference type="SAM" id="MobiDB-lite"/>
    </source>
</evidence>
<reference evidence="2 3" key="1">
    <citation type="submission" date="2015-04" db="EMBL/GenBank/DDBJ databases">
        <title>Lasius niger genome sequencing.</title>
        <authorList>
            <person name="Konorov E.A."/>
            <person name="Nikitin M.A."/>
            <person name="Kirill M.V."/>
            <person name="Chang P."/>
        </authorList>
    </citation>
    <scope>NUCLEOTIDE SEQUENCE [LARGE SCALE GENOMIC DNA]</scope>
    <source>
        <tissue evidence="2">Whole</tissue>
    </source>
</reference>